<evidence type="ECO:0000256" key="4">
    <source>
        <dbReference type="ARBA" id="ARBA00022917"/>
    </source>
</evidence>
<dbReference type="GO" id="GO:0005737">
    <property type="term" value="C:cytoplasm"/>
    <property type="evidence" value="ECO:0007669"/>
    <property type="project" value="UniProtKB-SubCell"/>
</dbReference>
<evidence type="ECO:0000256" key="5">
    <source>
        <dbReference type="HAMAP-Rule" id="MF_00040"/>
    </source>
</evidence>
<dbReference type="GO" id="GO:0006415">
    <property type="term" value="P:translational termination"/>
    <property type="evidence" value="ECO:0007669"/>
    <property type="project" value="UniProtKB-UniRule"/>
</dbReference>
<dbReference type="InterPro" id="IPR023584">
    <property type="entry name" value="Ribosome_recyc_fac_dom"/>
</dbReference>
<dbReference type="SUPFAM" id="SSF55194">
    <property type="entry name" value="Ribosome recycling factor, RRF"/>
    <property type="match status" value="1"/>
</dbReference>
<dbReference type="HAMAP" id="MF_00040">
    <property type="entry name" value="RRF"/>
    <property type="match status" value="1"/>
</dbReference>
<dbReference type="PANTHER" id="PTHR20982">
    <property type="entry name" value="RIBOSOME RECYCLING FACTOR"/>
    <property type="match status" value="1"/>
</dbReference>
<accession>L1QEW4</accession>
<evidence type="ECO:0000256" key="2">
    <source>
        <dbReference type="ARBA" id="ARBA00005912"/>
    </source>
</evidence>
<dbReference type="FunFam" id="3.30.1360.40:FF:000001">
    <property type="entry name" value="Ribosome-recycling factor"/>
    <property type="match status" value="1"/>
</dbReference>
<dbReference type="AlphaFoldDB" id="L1QEW4"/>
<dbReference type="NCBIfam" id="TIGR00496">
    <property type="entry name" value="frr"/>
    <property type="match status" value="1"/>
</dbReference>
<comment type="caution">
    <text evidence="7">The sequence shown here is derived from an EMBL/GenBank/DDBJ whole genome shotgun (WGS) entry which is preliminary data.</text>
</comment>
<keyword evidence="8" id="KW-1185">Reference proteome</keyword>
<comment type="subcellular location">
    <subcellularLocation>
        <location evidence="1 5">Cytoplasm</location>
    </subcellularLocation>
</comment>
<dbReference type="HOGENOM" id="CLU_073981_2_0_9"/>
<reference evidence="7 8" key="1">
    <citation type="submission" date="2012-05" db="EMBL/GenBank/DDBJ databases">
        <authorList>
            <person name="Weinstock G."/>
            <person name="Sodergren E."/>
            <person name="Lobos E.A."/>
            <person name="Fulton L."/>
            <person name="Fulton R."/>
            <person name="Courtney L."/>
            <person name="Fronick C."/>
            <person name="O'Laughlin M."/>
            <person name="Godfrey J."/>
            <person name="Wilson R.M."/>
            <person name="Miner T."/>
            <person name="Farmer C."/>
            <person name="Delehaunty K."/>
            <person name="Cordes M."/>
            <person name="Minx P."/>
            <person name="Tomlinson C."/>
            <person name="Chen J."/>
            <person name="Wollam A."/>
            <person name="Pepin K.H."/>
            <person name="Bhonagiri V."/>
            <person name="Zhang X."/>
            <person name="Suruliraj S."/>
            <person name="Warren W."/>
            <person name="Mitreva M."/>
            <person name="Mardis E.R."/>
            <person name="Wilson R.K."/>
        </authorList>
    </citation>
    <scope>NUCLEOTIDE SEQUENCE [LARGE SCALE GENOMIC DNA]</scope>
    <source>
        <strain evidence="7 8">DSM 1785</strain>
    </source>
</reference>
<dbReference type="PATRIC" id="fig|545697.3.peg.1692"/>
<organism evidence="7 8">
    <name type="scientific">Clostridium celatum DSM 1785</name>
    <dbReference type="NCBI Taxonomy" id="545697"/>
    <lineage>
        <taxon>Bacteria</taxon>
        <taxon>Bacillati</taxon>
        <taxon>Bacillota</taxon>
        <taxon>Clostridia</taxon>
        <taxon>Eubacteriales</taxon>
        <taxon>Clostridiaceae</taxon>
        <taxon>Clostridium</taxon>
    </lineage>
</organism>
<evidence type="ECO:0000313" key="8">
    <source>
        <dbReference type="Proteomes" id="UP000010420"/>
    </source>
</evidence>
<protein>
    <recommendedName>
        <fullName evidence="5">Ribosome-recycling factor</fullName>
        <shortName evidence="5">RRF</shortName>
    </recommendedName>
    <alternativeName>
        <fullName evidence="5">Ribosome-releasing factor</fullName>
    </alternativeName>
</protein>
<evidence type="ECO:0000259" key="6">
    <source>
        <dbReference type="Pfam" id="PF01765"/>
    </source>
</evidence>
<keyword evidence="3 5" id="KW-0963">Cytoplasm</keyword>
<keyword evidence="4 5" id="KW-0648">Protein biosynthesis</keyword>
<gene>
    <name evidence="5" type="primary">frr</name>
    <name evidence="7" type="ORF">HMPREF0216_01719</name>
</gene>
<dbReference type="InterPro" id="IPR036191">
    <property type="entry name" value="RRF_sf"/>
</dbReference>
<dbReference type="Gene3D" id="1.10.132.20">
    <property type="entry name" value="Ribosome-recycling factor"/>
    <property type="match status" value="1"/>
</dbReference>
<comment type="similarity">
    <text evidence="2 5">Belongs to the RRF family.</text>
</comment>
<name>L1QEW4_9CLOT</name>
<dbReference type="EMBL" id="AMEZ01000053">
    <property type="protein sequence ID" value="EKY26534.1"/>
    <property type="molecule type" value="Genomic_DNA"/>
</dbReference>
<evidence type="ECO:0000313" key="7">
    <source>
        <dbReference type="EMBL" id="EKY26534.1"/>
    </source>
</evidence>
<dbReference type="PANTHER" id="PTHR20982:SF3">
    <property type="entry name" value="MITOCHONDRIAL RIBOSOME RECYCLING FACTOR PSEUDO 1"/>
    <property type="match status" value="1"/>
</dbReference>
<dbReference type="InterPro" id="IPR002661">
    <property type="entry name" value="Ribosome_recyc_fac"/>
</dbReference>
<feature type="domain" description="Ribosome recycling factor" evidence="6">
    <location>
        <begin position="29"/>
        <end position="192"/>
    </location>
</feature>
<evidence type="ECO:0000256" key="1">
    <source>
        <dbReference type="ARBA" id="ARBA00004496"/>
    </source>
</evidence>
<dbReference type="GO" id="GO:0043023">
    <property type="term" value="F:ribosomal large subunit binding"/>
    <property type="evidence" value="ECO:0007669"/>
    <property type="project" value="TreeGrafter"/>
</dbReference>
<dbReference type="CDD" id="cd00520">
    <property type="entry name" value="RRF"/>
    <property type="match status" value="1"/>
</dbReference>
<proteinExistence type="inferred from homology"/>
<dbReference type="STRING" id="545697.HMPREF0216_01719"/>
<evidence type="ECO:0000256" key="3">
    <source>
        <dbReference type="ARBA" id="ARBA00022490"/>
    </source>
</evidence>
<dbReference type="FunFam" id="1.10.132.20:FF:000001">
    <property type="entry name" value="Ribosome-recycling factor"/>
    <property type="match status" value="1"/>
</dbReference>
<sequence length="194" mass="21772">MYLKNREDCMIKELINNAESKMQKTISVLKSDLSTLKAGRANPTMLDRIQVEAYGGLCPISQVGNVSAPEPRMLVITPWDKSLLKDIEKAILKSDLGINPSNDGSIIRLLIPELTEETRKNLVKNVKKIGEDAKVAIRSIRRDANEKIKSLKKDGHISEDEVKKGEESVQKKTDQYVKEIDTLVVAKEKEIMSI</sequence>
<dbReference type="Proteomes" id="UP000010420">
    <property type="component" value="Unassembled WGS sequence"/>
</dbReference>
<dbReference type="Gene3D" id="3.30.1360.40">
    <property type="match status" value="1"/>
</dbReference>
<dbReference type="eggNOG" id="COG0233">
    <property type="taxonomic scope" value="Bacteria"/>
</dbReference>
<comment type="function">
    <text evidence="5">Responsible for the release of ribosomes from messenger RNA at the termination of protein biosynthesis. May increase the efficiency of translation by recycling ribosomes from one round of translation to another.</text>
</comment>
<dbReference type="Pfam" id="PF01765">
    <property type="entry name" value="RRF"/>
    <property type="match status" value="1"/>
</dbReference>